<name>A0A183KA56_9TREM</name>
<evidence type="ECO:0000313" key="1">
    <source>
        <dbReference type="EMBL" id="VDP46505.1"/>
    </source>
</evidence>
<keyword evidence="2" id="KW-1185">Reference proteome</keyword>
<evidence type="ECO:0000313" key="2">
    <source>
        <dbReference type="Proteomes" id="UP000279833"/>
    </source>
</evidence>
<dbReference type="WBParaSite" id="SCUD_0001188901-mRNA-1">
    <property type="protein sequence ID" value="SCUD_0001188901-mRNA-1"/>
    <property type="gene ID" value="SCUD_0001188901"/>
</dbReference>
<dbReference type="AlphaFoldDB" id="A0A183KA56"/>
<accession>A0A183KA56</accession>
<gene>
    <name evidence="1" type="ORF">SCUD_LOCUS11889</name>
</gene>
<proteinExistence type="predicted"/>
<protein>
    <submittedName>
        <fullName evidence="1 3">Uncharacterized protein</fullName>
    </submittedName>
</protein>
<sequence length="43" mass="4736">MICRQHLKQAMCLQHDITGTCAGSAEHLQHFIETSGIFSSFTG</sequence>
<reference evidence="1 2" key="2">
    <citation type="submission" date="2018-11" db="EMBL/GenBank/DDBJ databases">
        <authorList>
            <consortium name="Pathogen Informatics"/>
        </authorList>
    </citation>
    <scope>NUCLEOTIDE SEQUENCE [LARGE SCALE GENOMIC DNA]</scope>
    <source>
        <strain evidence="1">Dakar</strain>
        <strain evidence="2">Dakar, Senegal</strain>
    </source>
</reference>
<organism evidence="3">
    <name type="scientific">Schistosoma curassoni</name>
    <dbReference type="NCBI Taxonomy" id="6186"/>
    <lineage>
        <taxon>Eukaryota</taxon>
        <taxon>Metazoa</taxon>
        <taxon>Spiralia</taxon>
        <taxon>Lophotrochozoa</taxon>
        <taxon>Platyhelminthes</taxon>
        <taxon>Trematoda</taxon>
        <taxon>Digenea</taxon>
        <taxon>Strigeidida</taxon>
        <taxon>Schistosomatoidea</taxon>
        <taxon>Schistosomatidae</taxon>
        <taxon>Schistosoma</taxon>
    </lineage>
</organism>
<dbReference type="EMBL" id="UZAK01034716">
    <property type="protein sequence ID" value="VDP46505.1"/>
    <property type="molecule type" value="Genomic_DNA"/>
</dbReference>
<evidence type="ECO:0000313" key="3">
    <source>
        <dbReference type="WBParaSite" id="SCUD_0001188901-mRNA-1"/>
    </source>
</evidence>
<dbReference type="Proteomes" id="UP000279833">
    <property type="component" value="Unassembled WGS sequence"/>
</dbReference>
<reference evidence="3" key="1">
    <citation type="submission" date="2016-06" db="UniProtKB">
        <authorList>
            <consortium name="WormBaseParasite"/>
        </authorList>
    </citation>
    <scope>IDENTIFICATION</scope>
</reference>